<name>A0ABQ8SWC5_PERAM</name>
<dbReference type="Gene3D" id="1.10.10.1450">
    <property type="match status" value="1"/>
</dbReference>
<evidence type="ECO:0000259" key="2">
    <source>
        <dbReference type="Pfam" id="PF17906"/>
    </source>
</evidence>
<reference evidence="3 4" key="1">
    <citation type="journal article" date="2022" name="Allergy">
        <title>Genome assembly and annotation of Periplaneta americana reveal a comprehensive cockroach allergen profile.</title>
        <authorList>
            <person name="Wang L."/>
            <person name="Xiong Q."/>
            <person name="Saelim N."/>
            <person name="Wang L."/>
            <person name="Nong W."/>
            <person name="Wan A.T."/>
            <person name="Shi M."/>
            <person name="Liu X."/>
            <person name="Cao Q."/>
            <person name="Hui J.H.L."/>
            <person name="Sookrung N."/>
            <person name="Leung T.F."/>
            <person name="Tungtrongchitr A."/>
            <person name="Tsui S.K.W."/>
        </authorList>
    </citation>
    <scope>NUCLEOTIDE SEQUENCE [LARGE SCALE GENOMIC DNA]</scope>
    <source>
        <strain evidence="3">PWHHKU_190912</strain>
    </source>
</reference>
<dbReference type="Pfam" id="PF17906">
    <property type="entry name" value="HTH_48"/>
    <property type="match status" value="1"/>
</dbReference>
<protein>
    <recommendedName>
        <fullName evidence="2">Mos1 transposase HTH domain-containing protein</fullName>
    </recommendedName>
</protein>
<evidence type="ECO:0000313" key="3">
    <source>
        <dbReference type="EMBL" id="KAJ4438508.1"/>
    </source>
</evidence>
<sequence length="217" mass="25466">MMLILIRKRKRNWLDHWLRKNCLLKDTLEGMVNGRRVRGGIITQWNRTGTGDFEDWKLHWPTDSSRLPRDTKGNVCEMVDNDGSFRQCAVFKFLVKEEKSAAEIHLRLQRAYGDVCMGASSVRRWVKHFEDGNTSIQDEPRSGRPRTASTERNKERVALPPHHYHYHYLHYWVIQKVVLKLKELQRNLCQAVHFFVNLLQKSGSDGTSHFMVAIIPQ</sequence>
<evidence type="ECO:0000313" key="4">
    <source>
        <dbReference type="Proteomes" id="UP001148838"/>
    </source>
</evidence>
<gene>
    <name evidence="3" type="ORF">ANN_14453</name>
</gene>
<dbReference type="PANTHER" id="PTHR46060">
    <property type="entry name" value="MARINER MOS1 TRANSPOSASE-LIKE PROTEIN"/>
    <property type="match status" value="1"/>
</dbReference>
<accession>A0ABQ8SWC5</accession>
<dbReference type="InterPro" id="IPR052709">
    <property type="entry name" value="Transposase-MT_Hybrid"/>
</dbReference>
<dbReference type="Proteomes" id="UP001148838">
    <property type="component" value="Unassembled WGS sequence"/>
</dbReference>
<dbReference type="InterPro" id="IPR041426">
    <property type="entry name" value="Mos1_HTH"/>
</dbReference>
<organism evidence="3 4">
    <name type="scientific">Periplaneta americana</name>
    <name type="common">American cockroach</name>
    <name type="synonym">Blatta americana</name>
    <dbReference type="NCBI Taxonomy" id="6978"/>
    <lineage>
        <taxon>Eukaryota</taxon>
        <taxon>Metazoa</taxon>
        <taxon>Ecdysozoa</taxon>
        <taxon>Arthropoda</taxon>
        <taxon>Hexapoda</taxon>
        <taxon>Insecta</taxon>
        <taxon>Pterygota</taxon>
        <taxon>Neoptera</taxon>
        <taxon>Polyneoptera</taxon>
        <taxon>Dictyoptera</taxon>
        <taxon>Blattodea</taxon>
        <taxon>Blattoidea</taxon>
        <taxon>Blattidae</taxon>
        <taxon>Blattinae</taxon>
        <taxon>Periplaneta</taxon>
    </lineage>
</organism>
<feature type="domain" description="Mos1 transposase HTH" evidence="2">
    <location>
        <begin position="87"/>
        <end position="133"/>
    </location>
</feature>
<proteinExistence type="predicted"/>
<evidence type="ECO:0000256" key="1">
    <source>
        <dbReference type="SAM" id="MobiDB-lite"/>
    </source>
</evidence>
<comment type="caution">
    <text evidence="3">The sequence shown here is derived from an EMBL/GenBank/DDBJ whole genome shotgun (WGS) entry which is preliminary data.</text>
</comment>
<feature type="region of interest" description="Disordered" evidence="1">
    <location>
        <begin position="133"/>
        <end position="153"/>
    </location>
</feature>
<keyword evidence="4" id="KW-1185">Reference proteome</keyword>
<dbReference type="EMBL" id="JAJSOF020000019">
    <property type="protein sequence ID" value="KAJ4438508.1"/>
    <property type="molecule type" value="Genomic_DNA"/>
</dbReference>
<dbReference type="PANTHER" id="PTHR46060:SF1">
    <property type="entry name" value="MARINER MOS1 TRANSPOSASE-LIKE PROTEIN"/>
    <property type="match status" value="1"/>
</dbReference>